<dbReference type="EMBL" id="JAWHQM010000002">
    <property type="protein sequence ID" value="KAK5625823.1"/>
    <property type="molecule type" value="Genomic_DNA"/>
</dbReference>
<accession>A0AAN7Z3L8</accession>
<gene>
    <name evidence="2" type="ORF">RRF57_001539</name>
</gene>
<feature type="region of interest" description="Disordered" evidence="1">
    <location>
        <begin position="51"/>
        <end position="78"/>
    </location>
</feature>
<name>A0AAN7Z3L8_9PEZI</name>
<evidence type="ECO:0000313" key="3">
    <source>
        <dbReference type="Proteomes" id="UP001305414"/>
    </source>
</evidence>
<organism evidence="2 3">
    <name type="scientific">Xylaria bambusicola</name>
    <dbReference type="NCBI Taxonomy" id="326684"/>
    <lineage>
        <taxon>Eukaryota</taxon>
        <taxon>Fungi</taxon>
        <taxon>Dikarya</taxon>
        <taxon>Ascomycota</taxon>
        <taxon>Pezizomycotina</taxon>
        <taxon>Sordariomycetes</taxon>
        <taxon>Xylariomycetidae</taxon>
        <taxon>Xylariales</taxon>
        <taxon>Xylariaceae</taxon>
        <taxon>Xylaria</taxon>
    </lineage>
</organism>
<dbReference type="AlphaFoldDB" id="A0AAN7Z3L8"/>
<evidence type="ECO:0000256" key="1">
    <source>
        <dbReference type="SAM" id="MobiDB-lite"/>
    </source>
</evidence>
<feature type="compositionally biased region" description="Basic residues" evidence="1">
    <location>
        <begin position="55"/>
        <end position="74"/>
    </location>
</feature>
<protein>
    <submittedName>
        <fullName evidence="2">Uncharacterized protein</fullName>
    </submittedName>
</protein>
<keyword evidence="3" id="KW-1185">Reference proteome</keyword>
<proteinExistence type="predicted"/>
<comment type="caution">
    <text evidence="2">The sequence shown here is derived from an EMBL/GenBank/DDBJ whole genome shotgun (WGS) entry which is preliminary data.</text>
</comment>
<evidence type="ECO:0000313" key="2">
    <source>
        <dbReference type="EMBL" id="KAK5625823.1"/>
    </source>
</evidence>
<reference evidence="2 3" key="1">
    <citation type="submission" date="2023-10" db="EMBL/GenBank/DDBJ databases">
        <title>Draft genome sequence of Xylaria bambusicola isolate GMP-LS, the root and basal stem rot pathogen of sugarcane in Indonesia.</title>
        <authorList>
            <person name="Selvaraj P."/>
            <person name="Muralishankar V."/>
            <person name="Muruganantham S."/>
            <person name="Sp S."/>
            <person name="Haryani S."/>
            <person name="Lau K.J.X."/>
            <person name="Naqvi N.I."/>
        </authorList>
    </citation>
    <scope>NUCLEOTIDE SEQUENCE [LARGE SCALE GENOMIC DNA]</scope>
    <source>
        <strain evidence="2">GMP-LS</strain>
    </source>
</reference>
<dbReference type="Proteomes" id="UP001305414">
    <property type="component" value="Unassembled WGS sequence"/>
</dbReference>
<sequence>MIPLNNPRAHISDENIPPIRPKRLPLAAKPQLVIPVLRRHGIRLARVLPHAAPRPNHKRSVPRPSVRRHRHGAPRIHAPQPREQPLVLEFIRRRPQERMDVGIAVPQEGLTKRLQVLRARRRGPCLAWTVRLHVYQDQFLDVFVGV</sequence>